<proteinExistence type="predicted"/>
<feature type="domain" description="GGDEF" evidence="1">
    <location>
        <begin position="97"/>
        <end position="227"/>
    </location>
</feature>
<dbReference type="CDD" id="cd01949">
    <property type="entry name" value="GGDEF"/>
    <property type="match status" value="1"/>
</dbReference>
<accession>A0A9D6LB43</accession>
<gene>
    <name evidence="2" type="ORF">HY076_06615</name>
</gene>
<dbReference type="PANTHER" id="PTHR45138">
    <property type="entry name" value="REGULATORY COMPONENTS OF SENSORY TRANSDUCTION SYSTEM"/>
    <property type="match status" value="1"/>
</dbReference>
<protein>
    <submittedName>
        <fullName evidence="2">GGDEF domain-containing protein</fullName>
    </submittedName>
</protein>
<dbReference type="PROSITE" id="PS50887">
    <property type="entry name" value="GGDEF"/>
    <property type="match status" value="1"/>
</dbReference>
<dbReference type="InterPro" id="IPR029787">
    <property type="entry name" value="Nucleotide_cyclase"/>
</dbReference>
<dbReference type="InterPro" id="IPR043128">
    <property type="entry name" value="Rev_trsase/Diguanyl_cyclase"/>
</dbReference>
<dbReference type="InterPro" id="IPR050469">
    <property type="entry name" value="Diguanylate_Cyclase"/>
</dbReference>
<dbReference type="Pfam" id="PF00990">
    <property type="entry name" value="GGDEF"/>
    <property type="match status" value="1"/>
</dbReference>
<dbReference type="EMBL" id="JACQAY010000213">
    <property type="protein sequence ID" value="MBI3539928.1"/>
    <property type="molecule type" value="Genomic_DNA"/>
</dbReference>
<feature type="non-terminal residue" evidence="2">
    <location>
        <position position="1"/>
    </location>
</feature>
<comment type="caution">
    <text evidence="2">The sequence shown here is derived from an EMBL/GenBank/DDBJ whole genome shotgun (WGS) entry which is preliminary data.</text>
</comment>
<evidence type="ECO:0000259" key="1">
    <source>
        <dbReference type="PROSITE" id="PS50887"/>
    </source>
</evidence>
<sequence length="231" mass="24406">RTHAGDLRACVSVPLRRGSERVGTLDLLGRPSQPFRPAQMSLIRTASGALGAALGARLELQRLRSMPGRDGLTGLPDASAFHAALDAELSRARRHGVPLGLALVDLDHFGALNARYGRPAGDAALGEIALVLRLALREADVLARIGEDQFGVILPETDLAPARRCGERLRRALEAHRFARVGRISASIGVTASPRGGLESVELLAGGDRALAMAKKAGRRRVAALVQAPVH</sequence>
<dbReference type="SUPFAM" id="SSF55781">
    <property type="entry name" value="GAF domain-like"/>
    <property type="match status" value="1"/>
</dbReference>
<dbReference type="NCBIfam" id="TIGR00254">
    <property type="entry name" value="GGDEF"/>
    <property type="match status" value="1"/>
</dbReference>
<dbReference type="Gene3D" id="3.30.70.270">
    <property type="match status" value="1"/>
</dbReference>
<dbReference type="SUPFAM" id="SSF55073">
    <property type="entry name" value="Nucleotide cyclase"/>
    <property type="match status" value="1"/>
</dbReference>
<organism evidence="2 3">
    <name type="scientific">Eiseniibacteriota bacterium</name>
    <dbReference type="NCBI Taxonomy" id="2212470"/>
    <lineage>
        <taxon>Bacteria</taxon>
        <taxon>Candidatus Eiseniibacteriota</taxon>
    </lineage>
</organism>
<evidence type="ECO:0000313" key="2">
    <source>
        <dbReference type="EMBL" id="MBI3539928.1"/>
    </source>
</evidence>
<reference evidence="2" key="1">
    <citation type="submission" date="2020-07" db="EMBL/GenBank/DDBJ databases">
        <title>Huge and variable diversity of episymbiotic CPR bacteria and DPANN archaea in groundwater ecosystems.</title>
        <authorList>
            <person name="He C.Y."/>
            <person name="Keren R."/>
            <person name="Whittaker M."/>
            <person name="Farag I.F."/>
            <person name="Doudna J."/>
            <person name="Cate J.H.D."/>
            <person name="Banfield J.F."/>
        </authorList>
    </citation>
    <scope>NUCLEOTIDE SEQUENCE</scope>
    <source>
        <strain evidence="2">NC_groundwater_928_Pr1_S-0.2um_72_17</strain>
    </source>
</reference>
<dbReference type="GO" id="GO:0052621">
    <property type="term" value="F:diguanylate cyclase activity"/>
    <property type="evidence" value="ECO:0007669"/>
    <property type="project" value="TreeGrafter"/>
</dbReference>
<dbReference type="InterPro" id="IPR000160">
    <property type="entry name" value="GGDEF_dom"/>
</dbReference>
<dbReference type="Proteomes" id="UP000807850">
    <property type="component" value="Unassembled WGS sequence"/>
</dbReference>
<dbReference type="PANTHER" id="PTHR45138:SF9">
    <property type="entry name" value="DIGUANYLATE CYCLASE DGCM-RELATED"/>
    <property type="match status" value="1"/>
</dbReference>
<evidence type="ECO:0000313" key="3">
    <source>
        <dbReference type="Proteomes" id="UP000807850"/>
    </source>
</evidence>
<name>A0A9D6LB43_UNCEI</name>
<dbReference type="AlphaFoldDB" id="A0A9D6LB43"/>
<dbReference type="SMART" id="SM00267">
    <property type="entry name" value="GGDEF"/>
    <property type="match status" value="1"/>
</dbReference>